<proteinExistence type="predicted"/>
<sequence>MLPFFFQAAAVSRRGGTRCCGGALPSAGAPWAPGGVAARRPGQCRARPCAPGPERMARVQRLSFRP</sequence>
<dbReference type="EMBL" id="ADVL01000101">
    <property type="protein sequence ID" value="EFH13222.1"/>
    <property type="molecule type" value="Genomic_DNA"/>
</dbReference>
<dbReference type="AlphaFoldDB" id="D5RHJ6"/>
<evidence type="ECO:0000313" key="2">
    <source>
        <dbReference type="Proteomes" id="UP000005324"/>
    </source>
</evidence>
<dbReference type="Proteomes" id="UP000005324">
    <property type="component" value="Unassembled WGS sequence"/>
</dbReference>
<accession>D5RHJ6</accession>
<reference evidence="1 2" key="1">
    <citation type="submission" date="2010-04" db="EMBL/GenBank/DDBJ databases">
        <authorList>
            <person name="Qin X."/>
            <person name="Bachman B."/>
            <person name="Battles P."/>
            <person name="Bell A."/>
            <person name="Bess C."/>
            <person name="Bickham C."/>
            <person name="Chaboub L."/>
            <person name="Chen D."/>
            <person name="Coyle M."/>
            <person name="Deiros D.R."/>
            <person name="Dinh H."/>
            <person name="Forbes L."/>
            <person name="Fowler G."/>
            <person name="Francisco L."/>
            <person name="Fu Q."/>
            <person name="Gubbala S."/>
            <person name="Hale W."/>
            <person name="Han Y."/>
            <person name="Hemphill L."/>
            <person name="Highlander S.K."/>
            <person name="Hirani K."/>
            <person name="Hogues M."/>
            <person name="Jackson L."/>
            <person name="Jakkamsetti A."/>
            <person name="Javaid M."/>
            <person name="Jiang H."/>
            <person name="Korchina V."/>
            <person name="Kovar C."/>
            <person name="Lara F."/>
            <person name="Lee S."/>
            <person name="Mata R."/>
            <person name="Mathew T."/>
            <person name="Moen C."/>
            <person name="Morales K."/>
            <person name="Munidasa M."/>
            <person name="Nazareth L."/>
            <person name="Ngo R."/>
            <person name="Nguyen L."/>
            <person name="Okwuonu G."/>
            <person name="Ongeri F."/>
            <person name="Patil S."/>
            <person name="Petrosino J."/>
            <person name="Pham C."/>
            <person name="Pham P."/>
            <person name="Pu L.-L."/>
            <person name="Puazo M."/>
            <person name="Raj R."/>
            <person name="Reid J."/>
            <person name="Rouhana J."/>
            <person name="Saada N."/>
            <person name="Shang Y."/>
            <person name="Simmons D."/>
            <person name="Thornton R."/>
            <person name="Warren J."/>
            <person name="Weissenberger G."/>
            <person name="Zhang J."/>
            <person name="Zhang L."/>
            <person name="Zhou C."/>
            <person name="Zhu D."/>
            <person name="Muzny D."/>
            <person name="Worley K."/>
            <person name="Gibbs R."/>
        </authorList>
    </citation>
    <scope>NUCLEOTIDE SEQUENCE [LARGE SCALE GENOMIC DNA]</scope>
    <source>
        <strain evidence="1 2">ATCC 49957</strain>
    </source>
</reference>
<gene>
    <name evidence="1" type="ORF">HMPREF0731_0555</name>
</gene>
<comment type="caution">
    <text evidence="1">The sequence shown here is derived from an EMBL/GenBank/DDBJ whole genome shotgun (WGS) entry which is preliminary data.</text>
</comment>
<keyword evidence="2" id="KW-1185">Reference proteome</keyword>
<organism evidence="1 2">
    <name type="scientific">Pseudoroseomonas cervicalis ATCC 49957</name>
    <dbReference type="NCBI Taxonomy" id="525371"/>
    <lineage>
        <taxon>Bacteria</taxon>
        <taxon>Pseudomonadati</taxon>
        <taxon>Pseudomonadota</taxon>
        <taxon>Alphaproteobacteria</taxon>
        <taxon>Acetobacterales</taxon>
        <taxon>Roseomonadaceae</taxon>
        <taxon>Roseomonas</taxon>
    </lineage>
</organism>
<evidence type="ECO:0000313" key="1">
    <source>
        <dbReference type="EMBL" id="EFH13222.1"/>
    </source>
</evidence>
<name>D5RHJ6_9PROT</name>
<dbReference type="HOGENOM" id="CLU_2828485_0_0_5"/>
<protein>
    <submittedName>
        <fullName evidence="1">Uncharacterized protein</fullName>
    </submittedName>
</protein>